<evidence type="ECO:0000313" key="2">
    <source>
        <dbReference type="Proteomes" id="UP000012160"/>
    </source>
</evidence>
<reference evidence="1 2" key="1">
    <citation type="submission" date="2013-01" db="EMBL/GenBank/DDBJ databases">
        <authorList>
            <person name="Harkins D.M."/>
            <person name="Durkin A.S."/>
            <person name="Brinkac L.M."/>
            <person name="Haft D.H."/>
            <person name="Selengut J.D."/>
            <person name="Sanka R."/>
            <person name="DePew J."/>
            <person name="Purushe J."/>
            <person name="Matthias M.A."/>
            <person name="Vinetz J.M."/>
            <person name="Sutton G.G."/>
            <person name="Nierman W.C."/>
            <person name="Fouts D.E."/>
        </authorList>
    </citation>
    <scope>NUCLEOTIDE SEQUENCE [LARGE SCALE GENOMIC DNA]</scope>
    <source>
        <strain evidence="1 2">ZUN179</strain>
    </source>
</reference>
<proteinExistence type="predicted"/>
<dbReference type="EMBL" id="AHOQ02000001">
    <property type="protein sequence ID" value="EMO47465.1"/>
    <property type="molecule type" value="Genomic_DNA"/>
</dbReference>
<accession>M6US91</accession>
<organism evidence="1 2">
    <name type="scientific">Leptospira santarosai str. ZUN179</name>
    <dbReference type="NCBI Taxonomy" id="1049985"/>
    <lineage>
        <taxon>Bacteria</taxon>
        <taxon>Pseudomonadati</taxon>
        <taxon>Spirochaetota</taxon>
        <taxon>Spirochaetia</taxon>
        <taxon>Leptospirales</taxon>
        <taxon>Leptospiraceae</taxon>
        <taxon>Leptospira</taxon>
    </lineage>
</organism>
<gene>
    <name evidence="1" type="ORF">LEP1GSC187_2443</name>
</gene>
<dbReference type="Proteomes" id="UP000012160">
    <property type="component" value="Unassembled WGS sequence"/>
</dbReference>
<protein>
    <submittedName>
        <fullName evidence="1">Uncharacterized protein</fullName>
    </submittedName>
</protein>
<name>M6US91_9LEPT</name>
<comment type="caution">
    <text evidence="1">The sequence shown here is derived from an EMBL/GenBank/DDBJ whole genome shotgun (WGS) entry which is preliminary data.</text>
</comment>
<dbReference type="AlphaFoldDB" id="M6US91"/>
<evidence type="ECO:0000313" key="1">
    <source>
        <dbReference type="EMBL" id="EMO47465.1"/>
    </source>
</evidence>
<sequence length="40" mass="4547">MEKEIRECYSRTIVFRNGSFTFSNSSNGTSTFTSLFVNTS</sequence>